<evidence type="ECO:0000256" key="4">
    <source>
        <dbReference type="ARBA" id="ARBA00022692"/>
    </source>
</evidence>
<dbReference type="Gene3D" id="3.30.870.10">
    <property type="entry name" value="Endonuclease Chain A"/>
    <property type="match status" value="2"/>
</dbReference>
<evidence type="ECO:0000313" key="12">
    <source>
        <dbReference type="Proteomes" id="UP000824102"/>
    </source>
</evidence>
<dbReference type="NCBIfam" id="TIGR04265">
    <property type="entry name" value="bac_cardiolipin"/>
    <property type="match status" value="1"/>
</dbReference>
<keyword evidence="5" id="KW-0677">Repeat</keyword>
<sequence length="526" mass="60082">MKRRLRILLSRFTLVALTIIALFLAGFLVVAGAFYLLKLILEAVFVNGAEWIDLIFRAVGWIVVVATAIHIINRNMMPEAKVLWLLCIVAFNAFGVAIYAVFSYNRPSRRQRKKFLVLKEEAHKFTRPMLSEGDLKAEMGRWAGVSRALSVKNGHAVVYRHTQTKYFPTGEDFFRHFLFDLQRAKKYIFLEYFIIEYGVMWGAVLDVLKAKAAEGVEVRVLYDDIGSMGYVRAGYYKYLRRQGIKCYKFNPFVPVVSNFHNNRDHRKIAVIDGKVAYTGGINLADEYINVKQPYGNWKDTAVRLEGEGAKSLLFMFLRFWDLCSGETEDFSRFLPEESALPAGEGLVQPYSDGPFPLYGRHLGEDLYINILSVAEKYVWIMTPYLILDYRMREALVSAAARGVDVRIVVPHIPDKKTAFALTRSNYMALIKGGVKIYEYTPGFVHAKSFLSDDEVSVVGTINLDYRSLMHHYENAVLMYRTAANAELKADYEATFKKCALQTEEDAKKSVVWRGMCEILKAFAPLF</sequence>
<protein>
    <recommendedName>
        <fullName evidence="8">Cardiolipin synthase</fullName>
        <ecNumber evidence="8">2.7.8.-</ecNumber>
    </recommendedName>
</protein>
<evidence type="ECO:0000256" key="6">
    <source>
        <dbReference type="ARBA" id="ARBA00022989"/>
    </source>
</evidence>
<dbReference type="GO" id="GO:0008808">
    <property type="term" value="F:cardiolipin synthase activity"/>
    <property type="evidence" value="ECO:0007669"/>
    <property type="project" value="UniProtKB-UniRule"/>
</dbReference>
<dbReference type="CDD" id="cd09160">
    <property type="entry name" value="PLDc_SMU_988_like_2"/>
    <property type="match status" value="1"/>
</dbReference>
<evidence type="ECO:0000256" key="7">
    <source>
        <dbReference type="ARBA" id="ARBA00023136"/>
    </source>
</evidence>
<dbReference type="SMART" id="SM00155">
    <property type="entry name" value="PLDc"/>
    <property type="match status" value="2"/>
</dbReference>
<name>A0A9D2G4K4_9FIRM</name>
<evidence type="ECO:0000256" key="8">
    <source>
        <dbReference type="NCBIfam" id="TIGR04265"/>
    </source>
</evidence>
<dbReference type="Pfam" id="PF13091">
    <property type="entry name" value="PLDc_2"/>
    <property type="match status" value="2"/>
</dbReference>
<feature type="domain" description="PLD phosphodiesterase" evidence="10">
    <location>
        <begin position="260"/>
        <end position="287"/>
    </location>
</feature>
<accession>A0A9D2G4K4</accession>
<evidence type="ECO:0000259" key="10">
    <source>
        <dbReference type="PROSITE" id="PS50035"/>
    </source>
</evidence>
<dbReference type="PANTHER" id="PTHR21248">
    <property type="entry name" value="CARDIOLIPIN SYNTHASE"/>
    <property type="match status" value="1"/>
</dbReference>
<evidence type="ECO:0000313" key="11">
    <source>
        <dbReference type="EMBL" id="HIZ73024.1"/>
    </source>
</evidence>
<dbReference type="PANTHER" id="PTHR21248:SF22">
    <property type="entry name" value="PHOSPHOLIPASE D"/>
    <property type="match status" value="1"/>
</dbReference>
<dbReference type="EMBL" id="DXBB01000075">
    <property type="protein sequence ID" value="HIZ73024.1"/>
    <property type="molecule type" value="Genomic_DNA"/>
</dbReference>
<evidence type="ECO:0000256" key="5">
    <source>
        <dbReference type="ARBA" id="ARBA00022737"/>
    </source>
</evidence>
<keyword evidence="2" id="KW-1003">Cell membrane</keyword>
<comment type="subcellular location">
    <subcellularLocation>
        <location evidence="1">Cell membrane</location>
    </subcellularLocation>
</comment>
<dbReference type="InterPro" id="IPR025202">
    <property type="entry name" value="PLD-like_dom"/>
</dbReference>
<dbReference type="CDD" id="cd09154">
    <property type="entry name" value="PLDc_SMU_988_like_1"/>
    <property type="match status" value="1"/>
</dbReference>
<keyword evidence="3" id="KW-0808">Transferase</keyword>
<dbReference type="InterPro" id="IPR001736">
    <property type="entry name" value="PLipase_D/transphosphatidylase"/>
</dbReference>
<evidence type="ECO:0000256" key="3">
    <source>
        <dbReference type="ARBA" id="ARBA00022679"/>
    </source>
</evidence>
<keyword evidence="7 9" id="KW-0472">Membrane</keyword>
<dbReference type="GO" id="GO:0032049">
    <property type="term" value="P:cardiolipin biosynthetic process"/>
    <property type="evidence" value="ECO:0007669"/>
    <property type="project" value="UniProtKB-UniRule"/>
</dbReference>
<evidence type="ECO:0000256" key="2">
    <source>
        <dbReference type="ARBA" id="ARBA00022475"/>
    </source>
</evidence>
<reference evidence="11" key="2">
    <citation type="submission" date="2021-04" db="EMBL/GenBank/DDBJ databases">
        <authorList>
            <person name="Gilroy R."/>
        </authorList>
    </citation>
    <scope>NUCLEOTIDE SEQUENCE</scope>
    <source>
        <strain evidence="11">ChiW7-2402</strain>
    </source>
</reference>
<keyword evidence="6 9" id="KW-1133">Transmembrane helix</keyword>
<dbReference type="AlphaFoldDB" id="A0A9D2G4K4"/>
<organism evidence="11 12">
    <name type="scientific">Candidatus Gallimonas intestinavium</name>
    <dbReference type="NCBI Taxonomy" id="2838603"/>
    <lineage>
        <taxon>Bacteria</taxon>
        <taxon>Bacillati</taxon>
        <taxon>Bacillota</taxon>
        <taxon>Clostridia</taxon>
        <taxon>Candidatus Gallimonas</taxon>
    </lineage>
</organism>
<reference evidence="11" key="1">
    <citation type="journal article" date="2021" name="PeerJ">
        <title>Extensive microbial diversity within the chicken gut microbiome revealed by metagenomics and culture.</title>
        <authorList>
            <person name="Gilroy R."/>
            <person name="Ravi A."/>
            <person name="Getino M."/>
            <person name="Pursley I."/>
            <person name="Horton D.L."/>
            <person name="Alikhan N.F."/>
            <person name="Baker D."/>
            <person name="Gharbi K."/>
            <person name="Hall N."/>
            <person name="Watson M."/>
            <person name="Adriaenssens E.M."/>
            <person name="Foster-Nyarko E."/>
            <person name="Jarju S."/>
            <person name="Secka A."/>
            <person name="Antonio M."/>
            <person name="Oren A."/>
            <person name="Chaudhuri R.R."/>
            <person name="La Ragione R."/>
            <person name="Hildebrand F."/>
            <person name="Pallen M.J."/>
        </authorList>
    </citation>
    <scope>NUCLEOTIDE SEQUENCE</scope>
    <source>
        <strain evidence="11">ChiW7-2402</strain>
    </source>
</reference>
<feature type="domain" description="PLD phosphodiesterase" evidence="10">
    <location>
        <begin position="440"/>
        <end position="467"/>
    </location>
</feature>
<comment type="caution">
    <text evidence="11">The sequence shown here is derived from an EMBL/GenBank/DDBJ whole genome shotgun (WGS) entry which is preliminary data.</text>
</comment>
<dbReference type="SUPFAM" id="SSF56024">
    <property type="entry name" value="Phospholipase D/nuclease"/>
    <property type="match status" value="2"/>
</dbReference>
<proteinExistence type="predicted"/>
<dbReference type="PROSITE" id="PS50035">
    <property type="entry name" value="PLD"/>
    <property type="match status" value="2"/>
</dbReference>
<feature type="transmembrane region" description="Helical" evidence="9">
    <location>
        <begin position="12"/>
        <end position="34"/>
    </location>
</feature>
<gene>
    <name evidence="11" type="primary">cls</name>
    <name evidence="11" type="ORF">H9964_05550</name>
</gene>
<dbReference type="InterPro" id="IPR022924">
    <property type="entry name" value="Cardiolipin_synthase"/>
</dbReference>
<evidence type="ECO:0000256" key="1">
    <source>
        <dbReference type="ARBA" id="ARBA00004236"/>
    </source>
</evidence>
<feature type="transmembrane region" description="Helical" evidence="9">
    <location>
        <begin position="82"/>
        <end position="102"/>
    </location>
</feature>
<keyword evidence="4 9" id="KW-0812">Transmembrane</keyword>
<dbReference type="GO" id="GO:0005886">
    <property type="term" value="C:plasma membrane"/>
    <property type="evidence" value="ECO:0007669"/>
    <property type="project" value="UniProtKB-SubCell"/>
</dbReference>
<feature type="transmembrane region" description="Helical" evidence="9">
    <location>
        <begin position="54"/>
        <end position="73"/>
    </location>
</feature>
<dbReference type="EC" id="2.7.8.-" evidence="8"/>
<evidence type="ECO:0000256" key="9">
    <source>
        <dbReference type="SAM" id="Phobius"/>
    </source>
</evidence>
<dbReference type="Proteomes" id="UP000824102">
    <property type="component" value="Unassembled WGS sequence"/>
</dbReference>